<name>D6SQ04_9BACT</name>
<reference evidence="1" key="1">
    <citation type="submission" date="2010-05" db="EMBL/GenBank/DDBJ databases">
        <title>The draft genome of Desulfonatronospira thiodismutans ASO3-1.</title>
        <authorList>
            <consortium name="US DOE Joint Genome Institute (JGI-PGF)"/>
            <person name="Lucas S."/>
            <person name="Copeland A."/>
            <person name="Lapidus A."/>
            <person name="Cheng J.-F."/>
            <person name="Bruce D."/>
            <person name="Goodwin L."/>
            <person name="Pitluck S."/>
            <person name="Chertkov O."/>
            <person name="Brettin T."/>
            <person name="Detter J.C."/>
            <person name="Han C."/>
            <person name="Land M.L."/>
            <person name="Hauser L."/>
            <person name="Kyrpides N."/>
            <person name="Mikhailova N."/>
            <person name="Muyzer G."/>
            <person name="Woyke T."/>
        </authorList>
    </citation>
    <scope>NUCLEOTIDE SEQUENCE [LARGE SCALE GENOMIC DNA]</scope>
    <source>
        <strain evidence="1">ASO3-1</strain>
    </source>
</reference>
<evidence type="ECO:0000313" key="1">
    <source>
        <dbReference type="EMBL" id="EFI34830.1"/>
    </source>
</evidence>
<organism evidence="1 2">
    <name type="scientific">Desulfonatronospira thiodismutans ASO3-1</name>
    <dbReference type="NCBI Taxonomy" id="555779"/>
    <lineage>
        <taxon>Bacteria</taxon>
        <taxon>Pseudomonadati</taxon>
        <taxon>Thermodesulfobacteriota</taxon>
        <taxon>Desulfovibrionia</taxon>
        <taxon>Desulfovibrionales</taxon>
        <taxon>Desulfonatronovibrionaceae</taxon>
        <taxon>Desulfonatronospira</taxon>
    </lineage>
</organism>
<dbReference type="Proteomes" id="UP000005496">
    <property type="component" value="Unassembled WGS sequence"/>
</dbReference>
<keyword evidence="2" id="KW-1185">Reference proteome</keyword>
<dbReference type="EMBL" id="ACJN02000002">
    <property type="protein sequence ID" value="EFI34830.1"/>
    <property type="molecule type" value="Genomic_DNA"/>
</dbReference>
<dbReference type="RefSeq" id="WP_008870144.1">
    <property type="nucleotide sequence ID" value="NZ_ACJN02000002.1"/>
</dbReference>
<protein>
    <submittedName>
        <fullName evidence="1">Uncharacterized protein</fullName>
    </submittedName>
</protein>
<gene>
    <name evidence="1" type="ORF">Dthio_PD2220</name>
</gene>
<evidence type="ECO:0000313" key="2">
    <source>
        <dbReference type="Proteomes" id="UP000005496"/>
    </source>
</evidence>
<comment type="caution">
    <text evidence="1">The sequence shown here is derived from an EMBL/GenBank/DDBJ whole genome shotgun (WGS) entry which is preliminary data.</text>
</comment>
<dbReference type="AlphaFoldDB" id="D6SQ04"/>
<dbReference type="OrthoDB" id="1551011at2"/>
<sequence>MTQIKEGSIAIDFSQALKVRRFDDINRGLSFCMKAVDFIVELEKSVM</sequence>
<proteinExistence type="predicted"/>
<accession>D6SQ04</accession>